<dbReference type="EMBL" id="MQWD01000001">
    <property type="protein sequence ID" value="PAP78027.1"/>
    <property type="molecule type" value="Genomic_DNA"/>
</dbReference>
<dbReference type="RefSeq" id="WP_095511697.1">
    <property type="nucleotide sequence ID" value="NZ_MQWD01000001.1"/>
</dbReference>
<dbReference type="Pfam" id="PF00775">
    <property type="entry name" value="Dioxygenase_C"/>
    <property type="match status" value="1"/>
</dbReference>
<sequence>MHAHPHPEDHDDRGHVLTRRQALGLFTTPFLLAFAGCEEEVADDAPLSGSCVVRPELTEGPFYLDDDLLRSDVREGRAGVPLALTFTVSRVVDGACEVLPGAFVDVWHADAGGDYSGVGPERGETYCRGTQRTGADGTATFQTIYPGWYSGRTPHVHFKVRSAASSTAAHEFTSQLFFDDDLSRDIYTSVAPYARRGAHDRSNARDGIYRRGGSQMLLALTEAGDDGYRAAFDLALYVG</sequence>
<organism evidence="2 3">
    <name type="scientific">Rubrivirga marina</name>
    <dbReference type="NCBI Taxonomy" id="1196024"/>
    <lineage>
        <taxon>Bacteria</taxon>
        <taxon>Pseudomonadati</taxon>
        <taxon>Rhodothermota</taxon>
        <taxon>Rhodothermia</taxon>
        <taxon>Rhodothermales</taxon>
        <taxon>Rubricoccaceae</taxon>
        <taxon>Rubrivirga</taxon>
    </lineage>
</organism>
<comment type="caution">
    <text evidence="2">The sequence shown here is derived from an EMBL/GenBank/DDBJ whole genome shotgun (WGS) entry which is preliminary data.</text>
</comment>
<dbReference type="OrthoDB" id="9800887at2"/>
<accession>A0A271J408</accession>
<dbReference type="GO" id="GO:0008199">
    <property type="term" value="F:ferric iron binding"/>
    <property type="evidence" value="ECO:0007669"/>
    <property type="project" value="InterPro"/>
</dbReference>
<dbReference type="CDD" id="cd03457">
    <property type="entry name" value="intradiol_dioxygenase_like"/>
    <property type="match status" value="1"/>
</dbReference>
<dbReference type="AlphaFoldDB" id="A0A271J408"/>
<dbReference type="Gene3D" id="2.60.130.10">
    <property type="entry name" value="Aromatic compound dioxygenase"/>
    <property type="match status" value="1"/>
</dbReference>
<proteinExistence type="predicted"/>
<reference evidence="2 3" key="1">
    <citation type="submission" date="2016-11" db="EMBL/GenBank/DDBJ databases">
        <title>Study of marine rhodopsin-containing bacteria.</title>
        <authorList>
            <person name="Yoshizawa S."/>
            <person name="Kumagai Y."/>
            <person name="Kogure K."/>
        </authorList>
    </citation>
    <scope>NUCLEOTIDE SEQUENCE [LARGE SCALE GENOMIC DNA]</scope>
    <source>
        <strain evidence="2 3">SAORIC-28</strain>
    </source>
</reference>
<evidence type="ECO:0000313" key="3">
    <source>
        <dbReference type="Proteomes" id="UP000216339"/>
    </source>
</evidence>
<dbReference type="InterPro" id="IPR015889">
    <property type="entry name" value="Intradiol_dOase_core"/>
</dbReference>
<keyword evidence="3" id="KW-1185">Reference proteome</keyword>
<name>A0A271J408_9BACT</name>
<evidence type="ECO:0000259" key="1">
    <source>
        <dbReference type="Pfam" id="PF00775"/>
    </source>
</evidence>
<evidence type="ECO:0000313" key="2">
    <source>
        <dbReference type="EMBL" id="PAP78027.1"/>
    </source>
</evidence>
<dbReference type="SUPFAM" id="SSF49482">
    <property type="entry name" value="Aromatic compound dioxygenase"/>
    <property type="match status" value="1"/>
</dbReference>
<gene>
    <name evidence="2" type="ORF">BSZ37_17055</name>
</gene>
<dbReference type="PANTHER" id="PTHR34315:SF1">
    <property type="entry name" value="INTRADIOL RING-CLEAVAGE DIOXYGENASES DOMAIN-CONTAINING PROTEIN-RELATED"/>
    <property type="match status" value="1"/>
</dbReference>
<dbReference type="GO" id="GO:0016702">
    <property type="term" value="F:oxidoreductase activity, acting on single donors with incorporation of molecular oxygen, incorporation of two atoms of oxygen"/>
    <property type="evidence" value="ECO:0007669"/>
    <property type="project" value="InterPro"/>
</dbReference>
<feature type="domain" description="Intradiol ring-cleavage dioxygenases" evidence="1">
    <location>
        <begin position="64"/>
        <end position="181"/>
    </location>
</feature>
<protein>
    <recommendedName>
        <fullName evidence="1">Intradiol ring-cleavage dioxygenases domain-containing protein</fullName>
    </recommendedName>
</protein>
<dbReference type="InterPro" id="IPR000627">
    <property type="entry name" value="Intradiol_dOase_C"/>
</dbReference>
<dbReference type="Proteomes" id="UP000216339">
    <property type="component" value="Unassembled WGS sequence"/>
</dbReference>
<dbReference type="PANTHER" id="PTHR34315">
    <property type="match status" value="1"/>
</dbReference>